<proteinExistence type="predicted"/>
<comment type="caution">
    <text evidence="1">The sequence shown here is derived from an EMBL/GenBank/DDBJ whole genome shotgun (WGS) entry which is preliminary data.</text>
</comment>
<protein>
    <submittedName>
        <fullName evidence="1">Uncharacterized protein</fullName>
    </submittedName>
</protein>
<gene>
    <name evidence="1" type="ORF">GCM10023187_53190</name>
</gene>
<dbReference type="InterPro" id="IPR005361">
    <property type="entry name" value="UPF0158"/>
</dbReference>
<organism evidence="1 2">
    <name type="scientific">Nibrella viscosa</name>
    <dbReference type="NCBI Taxonomy" id="1084524"/>
    <lineage>
        <taxon>Bacteria</taxon>
        <taxon>Pseudomonadati</taxon>
        <taxon>Bacteroidota</taxon>
        <taxon>Cytophagia</taxon>
        <taxon>Cytophagales</taxon>
        <taxon>Spirosomataceae</taxon>
        <taxon>Nibrella</taxon>
    </lineage>
</organism>
<reference evidence="2" key="1">
    <citation type="journal article" date="2019" name="Int. J. Syst. Evol. Microbiol.">
        <title>The Global Catalogue of Microorganisms (GCM) 10K type strain sequencing project: providing services to taxonomists for standard genome sequencing and annotation.</title>
        <authorList>
            <consortium name="The Broad Institute Genomics Platform"/>
            <consortium name="The Broad Institute Genome Sequencing Center for Infectious Disease"/>
            <person name="Wu L."/>
            <person name="Ma J."/>
        </authorList>
    </citation>
    <scope>NUCLEOTIDE SEQUENCE [LARGE SCALE GENOMIC DNA]</scope>
    <source>
        <strain evidence="2">JCM 17925</strain>
    </source>
</reference>
<accession>A0ABP8KYB2</accession>
<sequence length="124" mass="14550">MLLTDEQLREIAGELQSGMRCYLHRQSGELVALPDADQFPDADTEPWQEEQAKLARTPQEYIPVRPLNSHDTFRMMEQFVQEEVSTDALRSRLLRALDQPKPFRHFKAEIDTAGEYRQRWFASQ</sequence>
<name>A0ABP8KYB2_9BACT</name>
<dbReference type="Pfam" id="PF03682">
    <property type="entry name" value="UPF0158"/>
    <property type="match status" value="1"/>
</dbReference>
<dbReference type="Proteomes" id="UP001500936">
    <property type="component" value="Unassembled WGS sequence"/>
</dbReference>
<dbReference type="RefSeq" id="WP_345271104.1">
    <property type="nucleotide sequence ID" value="NZ_BAABHB010000018.1"/>
</dbReference>
<evidence type="ECO:0000313" key="1">
    <source>
        <dbReference type="EMBL" id="GAA4419143.1"/>
    </source>
</evidence>
<evidence type="ECO:0000313" key="2">
    <source>
        <dbReference type="Proteomes" id="UP001500936"/>
    </source>
</evidence>
<dbReference type="EMBL" id="BAABHB010000018">
    <property type="protein sequence ID" value="GAA4419143.1"/>
    <property type="molecule type" value="Genomic_DNA"/>
</dbReference>
<keyword evidence="2" id="KW-1185">Reference proteome</keyword>